<accession>A0A382KZ59</accession>
<protein>
    <recommendedName>
        <fullName evidence="3">Hydantoin racemase</fullName>
    </recommendedName>
</protein>
<dbReference type="InterPro" id="IPR015942">
    <property type="entry name" value="Asp/Glu/hydantoin_racemase"/>
</dbReference>
<evidence type="ECO:0008006" key="3">
    <source>
        <dbReference type="Google" id="ProtNLM"/>
    </source>
</evidence>
<organism evidence="2">
    <name type="scientific">marine metagenome</name>
    <dbReference type="NCBI Taxonomy" id="408172"/>
    <lineage>
        <taxon>unclassified sequences</taxon>
        <taxon>metagenomes</taxon>
        <taxon>ecological metagenomes</taxon>
    </lineage>
</organism>
<dbReference type="InterPro" id="IPR052186">
    <property type="entry name" value="Hydantoin_racemase-like"/>
</dbReference>
<comment type="similarity">
    <text evidence="1">Belongs to the HyuE racemase family.</text>
</comment>
<gene>
    <name evidence="2" type="ORF">METZ01_LOCUS282908</name>
</gene>
<dbReference type="PANTHER" id="PTHR28047">
    <property type="entry name" value="PROTEIN DCG1"/>
    <property type="match status" value="1"/>
</dbReference>
<reference evidence="2" key="1">
    <citation type="submission" date="2018-05" db="EMBL/GenBank/DDBJ databases">
        <authorList>
            <person name="Lanie J.A."/>
            <person name="Ng W.-L."/>
            <person name="Kazmierczak K.M."/>
            <person name="Andrzejewski T.M."/>
            <person name="Davidsen T.M."/>
            <person name="Wayne K.J."/>
            <person name="Tettelin H."/>
            <person name="Glass J.I."/>
            <person name="Rusch D."/>
            <person name="Podicherti R."/>
            <person name="Tsui H.-C.T."/>
            <person name="Winkler M.E."/>
        </authorList>
    </citation>
    <scope>NUCLEOTIDE SEQUENCE</scope>
</reference>
<dbReference type="PANTHER" id="PTHR28047:SF5">
    <property type="entry name" value="PROTEIN DCG1"/>
    <property type="match status" value="1"/>
</dbReference>
<dbReference type="GO" id="GO:0047661">
    <property type="term" value="F:amino-acid racemase activity"/>
    <property type="evidence" value="ECO:0007669"/>
    <property type="project" value="InterPro"/>
</dbReference>
<sequence>MPEQERDFGSVARKDTELSHVMLEHGPVSIESEYDEAIALPGILKQVAIAESEGMDAIIINCASDPGIDAARELVSIPVIGPAQAAFSLATILSQKFSVIAILERDIPDLDRMFRLYGIHDKVASVRVMDIPVLDLFKDRDKAIDAMTSAALLTLREDHTEAITFDCTGLTGIVADVKSNLLQEGFDVPVIEPVASAVKLAESMVDLGVSHSKLTYPDPPQKK</sequence>
<evidence type="ECO:0000256" key="1">
    <source>
        <dbReference type="ARBA" id="ARBA00038414"/>
    </source>
</evidence>
<proteinExistence type="inferred from homology"/>
<dbReference type="Gene3D" id="3.40.50.12500">
    <property type="match status" value="1"/>
</dbReference>
<dbReference type="AlphaFoldDB" id="A0A382KZ59"/>
<dbReference type="EMBL" id="UINC01083903">
    <property type="protein sequence ID" value="SVC30054.1"/>
    <property type="molecule type" value="Genomic_DNA"/>
</dbReference>
<name>A0A382KZ59_9ZZZZ</name>
<evidence type="ECO:0000313" key="2">
    <source>
        <dbReference type="EMBL" id="SVC30054.1"/>
    </source>
</evidence>
<dbReference type="Pfam" id="PF01177">
    <property type="entry name" value="Asp_Glu_race"/>
    <property type="match status" value="1"/>
</dbReference>
<dbReference type="InterPro" id="IPR053714">
    <property type="entry name" value="Iso_Racemase_Enz_sf"/>
</dbReference>